<sequence length="42" mass="4959">MDTETRSINQDAHDAIKTDLEDHFGLRRLAQMIEYRTKQPNV</sequence>
<evidence type="ECO:0000313" key="1">
    <source>
        <dbReference type="EMBL" id="CBX90041.1"/>
    </source>
</evidence>
<dbReference type="InParanoid" id="E4ZT99"/>
<proteinExistence type="predicted"/>
<dbReference type="VEuPathDB" id="FungiDB:LEMA_uP119280.1"/>
<keyword evidence="2" id="KW-1185">Reference proteome</keyword>
<dbReference type="Proteomes" id="UP000002668">
    <property type="component" value="Genome"/>
</dbReference>
<organism evidence="2">
    <name type="scientific">Leptosphaeria maculans (strain JN3 / isolate v23.1.3 / race Av1-4-5-6-7-8)</name>
    <name type="common">Blackleg fungus</name>
    <name type="synonym">Phoma lingam</name>
    <dbReference type="NCBI Taxonomy" id="985895"/>
    <lineage>
        <taxon>Eukaryota</taxon>
        <taxon>Fungi</taxon>
        <taxon>Dikarya</taxon>
        <taxon>Ascomycota</taxon>
        <taxon>Pezizomycotina</taxon>
        <taxon>Dothideomycetes</taxon>
        <taxon>Pleosporomycetidae</taxon>
        <taxon>Pleosporales</taxon>
        <taxon>Pleosporineae</taxon>
        <taxon>Leptosphaeriaceae</taxon>
        <taxon>Plenodomus</taxon>
        <taxon>Plenodomus lingam/Leptosphaeria maculans species complex</taxon>
    </lineage>
</organism>
<protein>
    <submittedName>
        <fullName evidence="1">Predicted protein</fullName>
    </submittedName>
</protein>
<dbReference type="HOGENOM" id="CLU_3260678_0_0_1"/>
<dbReference type="EMBL" id="FP929124">
    <property type="protein sequence ID" value="CBX90041.1"/>
    <property type="molecule type" value="Genomic_DNA"/>
</dbReference>
<gene>
    <name evidence="1" type="ORF">LEMA_uP119280.1</name>
</gene>
<evidence type="ECO:0000313" key="2">
    <source>
        <dbReference type="Proteomes" id="UP000002668"/>
    </source>
</evidence>
<accession>E4ZT99</accession>
<reference evidence="2" key="1">
    <citation type="journal article" date="2011" name="Nat. Commun.">
        <title>Effector diversification within compartments of the Leptosphaeria maculans genome affected by Repeat-Induced Point mutations.</title>
        <authorList>
            <person name="Rouxel T."/>
            <person name="Grandaubert J."/>
            <person name="Hane J.K."/>
            <person name="Hoede C."/>
            <person name="van de Wouw A.P."/>
            <person name="Couloux A."/>
            <person name="Dominguez V."/>
            <person name="Anthouard V."/>
            <person name="Bally P."/>
            <person name="Bourras S."/>
            <person name="Cozijnsen A.J."/>
            <person name="Ciuffetti L.M."/>
            <person name="Degrave A."/>
            <person name="Dilmaghani A."/>
            <person name="Duret L."/>
            <person name="Fudal I."/>
            <person name="Goodwin S.B."/>
            <person name="Gout L."/>
            <person name="Glaser N."/>
            <person name="Linglin J."/>
            <person name="Kema G.H.J."/>
            <person name="Lapalu N."/>
            <person name="Lawrence C.B."/>
            <person name="May K."/>
            <person name="Meyer M."/>
            <person name="Ollivier B."/>
            <person name="Poulain J."/>
            <person name="Schoch C.L."/>
            <person name="Simon A."/>
            <person name="Spatafora J.W."/>
            <person name="Stachowiak A."/>
            <person name="Turgeon B.G."/>
            <person name="Tyler B.M."/>
            <person name="Vincent D."/>
            <person name="Weissenbach J."/>
            <person name="Amselem J."/>
            <person name="Quesneville H."/>
            <person name="Oliver R.P."/>
            <person name="Wincker P."/>
            <person name="Balesdent M.-H."/>
            <person name="Howlett B.J."/>
        </authorList>
    </citation>
    <scope>NUCLEOTIDE SEQUENCE [LARGE SCALE GENOMIC DNA]</scope>
    <source>
        <strain evidence="2">JN3 / isolate v23.1.3 / race Av1-4-5-6-7-8</strain>
    </source>
</reference>
<dbReference type="AlphaFoldDB" id="E4ZT99"/>
<name>E4ZT99_LEPMJ</name>